<sequence>MRRPAVIKMIGEPLRRKYGSNVLKVLGAEKFWLEKVGRPGVVKKSDSWIVDKQEMIVAAQHGNAALVAKLARSSVKKLDYWARRSPHLAYTSKEIASWIPGYRAVAQNPQILINAVKDPKVIAAMEKMQESRRQHR</sequence>
<name>A0A8T4KS24_9ARCH</name>
<reference evidence="1" key="2">
    <citation type="submission" date="2021-05" db="EMBL/GenBank/DDBJ databases">
        <title>Protein family content uncovers lineage relationships and bacterial pathway maintenance mechanisms in DPANN archaea.</title>
        <authorList>
            <person name="Castelle C.J."/>
            <person name="Meheust R."/>
            <person name="Jaffe A.L."/>
            <person name="Seitz K."/>
            <person name="Gong X."/>
            <person name="Baker B.J."/>
            <person name="Banfield J.F."/>
        </authorList>
    </citation>
    <scope>NUCLEOTIDE SEQUENCE</scope>
    <source>
        <strain evidence="1">RIFCSPHIGHO2_01_FULL_AR10_44_11</strain>
    </source>
</reference>
<evidence type="ECO:0000313" key="1">
    <source>
        <dbReference type="EMBL" id="MBS3057141.1"/>
    </source>
</evidence>
<dbReference type="AlphaFoldDB" id="A0A8T4KS24"/>
<organism evidence="1 2">
    <name type="scientific">Candidatus Iainarchaeum sp</name>
    <dbReference type="NCBI Taxonomy" id="3101447"/>
    <lineage>
        <taxon>Archaea</taxon>
        <taxon>Candidatus Iainarchaeota</taxon>
        <taxon>Candidatus Iainarchaeia</taxon>
        <taxon>Candidatus Iainarchaeales</taxon>
        <taxon>Candidatus Iainarchaeaceae</taxon>
        <taxon>Candidatus Iainarchaeum</taxon>
    </lineage>
</organism>
<dbReference type="EMBL" id="JAGVWD010000009">
    <property type="protein sequence ID" value="MBS3057141.1"/>
    <property type="molecule type" value="Genomic_DNA"/>
</dbReference>
<protein>
    <submittedName>
        <fullName evidence="1">Uncharacterized protein</fullName>
    </submittedName>
</protein>
<evidence type="ECO:0000313" key="2">
    <source>
        <dbReference type="Proteomes" id="UP000677687"/>
    </source>
</evidence>
<comment type="caution">
    <text evidence="1">The sequence shown here is derived from an EMBL/GenBank/DDBJ whole genome shotgun (WGS) entry which is preliminary data.</text>
</comment>
<reference evidence="1" key="1">
    <citation type="submission" date="2021-03" db="EMBL/GenBank/DDBJ databases">
        <authorList>
            <person name="Jaffe A."/>
        </authorList>
    </citation>
    <scope>NUCLEOTIDE SEQUENCE</scope>
    <source>
        <strain evidence="1">RIFCSPHIGHO2_01_FULL_AR10_44_11</strain>
    </source>
</reference>
<proteinExistence type="predicted"/>
<dbReference type="Proteomes" id="UP000677687">
    <property type="component" value="Unassembled WGS sequence"/>
</dbReference>
<accession>A0A8T4KS24</accession>
<gene>
    <name evidence="1" type="ORF">J4415_00765</name>
</gene>